<gene>
    <name evidence="8" type="ORF">GR212_23830</name>
</gene>
<dbReference type="EMBL" id="WUEY01000013">
    <property type="protein sequence ID" value="NEI72594.1"/>
    <property type="molecule type" value="Genomic_DNA"/>
</dbReference>
<dbReference type="Gene3D" id="3.40.309.10">
    <property type="entry name" value="Aldehyde Dehydrogenase, Chain A, domain 2"/>
    <property type="match status" value="1"/>
</dbReference>
<dbReference type="SUPFAM" id="SSF53720">
    <property type="entry name" value="ALDH-like"/>
    <property type="match status" value="1"/>
</dbReference>
<dbReference type="PANTHER" id="PTHR11699">
    <property type="entry name" value="ALDEHYDE DEHYDROGENASE-RELATED"/>
    <property type="match status" value="1"/>
</dbReference>
<name>A0A6L9UAH5_9HYPH</name>
<reference evidence="8 9" key="1">
    <citation type="submission" date="2019-12" db="EMBL/GenBank/DDBJ databases">
        <title>Rhizobium genotypes associated with high levels of biological nitrogen fixation by grain legumes in a temperate-maritime cropping system.</title>
        <authorList>
            <person name="Maluk M."/>
            <person name="Francesc Ferrando Molina F."/>
            <person name="Lopez Del Egido L."/>
            <person name="Lafos M."/>
            <person name="Langarica-Fuentes A."/>
            <person name="Gebre Yohannes G."/>
            <person name="Young M.W."/>
            <person name="Martin P."/>
            <person name="Gantlett R."/>
            <person name="Kenicer G."/>
            <person name="Hawes C."/>
            <person name="Begg G.S."/>
            <person name="Quilliam R.S."/>
            <person name="Squire G.R."/>
            <person name="Poole P.S."/>
            <person name="Young P.W."/>
            <person name="Iannetta P.M."/>
            <person name="James E.K."/>
        </authorList>
    </citation>
    <scope>NUCLEOTIDE SEQUENCE [LARGE SCALE GENOMIC DNA]</scope>
    <source>
        <strain evidence="8 9">JHI1118</strain>
    </source>
</reference>
<dbReference type="GO" id="GO:0016620">
    <property type="term" value="F:oxidoreductase activity, acting on the aldehyde or oxo group of donors, NAD or NADP as acceptor"/>
    <property type="evidence" value="ECO:0007669"/>
    <property type="project" value="InterPro"/>
</dbReference>
<sequence>MTAFPFIAPRPDDPRLLQQRRYGMVIDGKSVPALSGETIARESPAHPGRIVSLIPKGRREDAEGAIAAARRAFDNGPWPRMTGGERARIMNRVADLIEANLEELATIEALEVGKAISQARGEMGFSVSLWRYAAGHAQGLEGEAHNDLGANTLGLILREPVGVVGLITPWNFPLLIGSERIPWAIGAGCTVVIKPSEFTSGSTIRMAELALEAGLPAGVLNVVTGYGADVGQILAEHPDVDVVNFTGSQRVGRVIGALAGQNIKKVGLELGGKGPQVVFADADLDAAAAKISGGVFHCSGQVCISGSRLIVHESIADALLEKVRTVAAQIVTGDPLDDRVNVGALIHQPHLDKVAGYVAEGKADGAKVLMGGERLGAAGAFYAPTIFTDVSPRMTIAQDEIFGPVLTTFRFKTPEEAIRMANDTPYGLSACVWSTNLSTAFQAIRRIKAGRTWINGMGDGAPQLAIGGYKQSGVGRELGRHGFDEYSELKSVHVTLSAFPGSA</sequence>
<comment type="similarity">
    <text evidence="1">Belongs to the aldehyde dehydrogenase family.</text>
</comment>
<proteinExistence type="inferred from homology"/>
<evidence type="ECO:0000313" key="9">
    <source>
        <dbReference type="Proteomes" id="UP000483035"/>
    </source>
</evidence>
<dbReference type="FunFam" id="3.40.605.10:FF:000007">
    <property type="entry name" value="NAD/NADP-dependent betaine aldehyde dehydrogenase"/>
    <property type="match status" value="1"/>
</dbReference>
<dbReference type="Gene3D" id="3.40.605.10">
    <property type="entry name" value="Aldehyde Dehydrogenase, Chain A, domain 1"/>
    <property type="match status" value="1"/>
</dbReference>
<dbReference type="AlphaFoldDB" id="A0A6L9UAH5"/>
<keyword evidence="6" id="KW-0558">Oxidation</keyword>
<comment type="caution">
    <text evidence="8">The sequence shown here is derived from an EMBL/GenBank/DDBJ whole genome shotgun (WGS) entry which is preliminary data.</text>
</comment>
<evidence type="ECO:0000256" key="2">
    <source>
        <dbReference type="ARBA" id="ARBA00022723"/>
    </source>
</evidence>
<dbReference type="InterPro" id="IPR015590">
    <property type="entry name" value="Aldehyde_DH_dom"/>
</dbReference>
<dbReference type="RefSeq" id="WP_163990178.1">
    <property type="nucleotide sequence ID" value="NZ_WUEY01000013.1"/>
</dbReference>
<dbReference type="FunFam" id="3.40.309.10:FF:000012">
    <property type="entry name" value="Betaine aldehyde dehydrogenase"/>
    <property type="match status" value="1"/>
</dbReference>
<evidence type="ECO:0000313" key="8">
    <source>
        <dbReference type="EMBL" id="NEI72594.1"/>
    </source>
</evidence>
<evidence type="ECO:0000256" key="4">
    <source>
        <dbReference type="ARBA" id="ARBA00022958"/>
    </source>
</evidence>
<dbReference type="InterPro" id="IPR016162">
    <property type="entry name" value="Ald_DH_N"/>
</dbReference>
<protein>
    <submittedName>
        <fullName evidence="8">Aldehyde dehydrogenase family protein</fullName>
    </submittedName>
</protein>
<evidence type="ECO:0000256" key="6">
    <source>
        <dbReference type="ARBA" id="ARBA00023097"/>
    </source>
</evidence>
<evidence type="ECO:0000256" key="1">
    <source>
        <dbReference type="ARBA" id="ARBA00009986"/>
    </source>
</evidence>
<feature type="domain" description="Aldehyde dehydrogenase" evidence="7">
    <location>
        <begin position="37"/>
        <end position="492"/>
    </location>
</feature>
<dbReference type="Pfam" id="PF00171">
    <property type="entry name" value="Aldedh"/>
    <property type="match status" value="1"/>
</dbReference>
<keyword evidence="4" id="KW-0630">Potassium</keyword>
<organism evidence="8 9">
    <name type="scientific">Rhizobium lusitanum</name>
    <dbReference type="NCBI Taxonomy" id="293958"/>
    <lineage>
        <taxon>Bacteria</taxon>
        <taxon>Pseudomonadati</taxon>
        <taxon>Pseudomonadota</taxon>
        <taxon>Alphaproteobacteria</taxon>
        <taxon>Hyphomicrobiales</taxon>
        <taxon>Rhizobiaceae</taxon>
        <taxon>Rhizobium/Agrobacterium group</taxon>
        <taxon>Rhizobium</taxon>
    </lineage>
</organism>
<keyword evidence="3" id="KW-0521">NADP</keyword>
<dbReference type="InterPro" id="IPR016161">
    <property type="entry name" value="Ald_DH/histidinol_DH"/>
</dbReference>
<keyword evidence="5" id="KW-0560">Oxidoreductase</keyword>
<dbReference type="InterPro" id="IPR016163">
    <property type="entry name" value="Ald_DH_C"/>
</dbReference>
<evidence type="ECO:0000256" key="5">
    <source>
        <dbReference type="ARBA" id="ARBA00023002"/>
    </source>
</evidence>
<dbReference type="GO" id="GO:0046872">
    <property type="term" value="F:metal ion binding"/>
    <property type="evidence" value="ECO:0007669"/>
    <property type="project" value="UniProtKB-KW"/>
</dbReference>
<accession>A0A6L9UAH5</accession>
<evidence type="ECO:0000256" key="3">
    <source>
        <dbReference type="ARBA" id="ARBA00022857"/>
    </source>
</evidence>
<evidence type="ECO:0000259" key="7">
    <source>
        <dbReference type="Pfam" id="PF00171"/>
    </source>
</evidence>
<keyword evidence="2" id="KW-0479">Metal-binding</keyword>
<dbReference type="Proteomes" id="UP000483035">
    <property type="component" value="Unassembled WGS sequence"/>
</dbReference>